<dbReference type="AlphaFoldDB" id="A0AA96L9C4"/>
<dbReference type="InterPro" id="IPR039650">
    <property type="entry name" value="HdrA-like"/>
</dbReference>
<gene>
    <name evidence="6" type="ORF">MJA45_14620</name>
</gene>
<reference evidence="6 7" key="1">
    <citation type="submission" date="2022-02" db="EMBL/GenBank/DDBJ databases">
        <title>Paenibacillus sp. MBLB1776 Whole Genome Shotgun Sequencing.</title>
        <authorList>
            <person name="Hwang C.Y."/>
            <person name="Cho E.-S."/>
            <person name="Seo M.-J."/>
        </authorList>
    </citation>
    <scope>NUCLEOTIDE SEQUENCE [LARGE SCALE GENOMIC DNA]</scope>
    <source>
        <strain evidence="6 7">MBLB1776</strain>
    </source>
</reference>
<proteinExistence type="predicted"/>
<dbReference type="Pfam" id="PF12831">
    <property type="entry name" value="FAD_oxidored"/>
    <property type="match status" value="1"/>
</dbReference>
<organism evidence="6 7">
    <name type="scientific">Paenibacillus aurantius</name>
    <dbReference type="NCBI Taxonomy" id="2918900"/>
    <lineage>
        <taxon>Bacteria</taxon>
        <taxon>Bacillati</taxon>
        <taxon>Bacillota</taxon>
        <taxon>Bacilli</taxon>
        <taxon>Bacillales</taxon>
        <taxon>Paenibacillaceae</taxon>
        <taxon>Paenibacillus</taxon>
    </lineage>
</organism>
<evidence type="ECO:0000313" key="7">
    <source>
        <dbReference type="Proteomes" id="UP001305702"/>
    </source>
</evidence>
<evidence type="ECO:0000256" key="2">
    <source>
        <dbReference type="ARBA" id="ARBA00022723"/>
    </source>
</evidence>
<dbReference type="InterPro" id="IPR036188">
    <property type="entry name" value="FAD/NAD-bd_sf"/>
</dbReference>
<dbReference type="KEGG" id="paun:MJA45_14620"/>
<keyword evidence="5" id="KW-0411">Iron-sulfur</keyword>
<evidence type="ECO:0000256" key="3">
    <source>
        <dbReference type="ARBA" id="ARBA00023002"/>
    </source>
</evidence>
<dbReference type="EMBL" id="CP130318">
    <property type="protein sequence ID" value="WNQ08884.1"/>
    <property type="molecule type" value="Genomic_DNA"/>
</dbReference>
<dbReference type="Gene3D" id="3.50.50.60">
    <property type="entry name" value="FAD/NAD(P)-binding domain"/>
    <property type="match status" value="1"/>
</dbReference>
<evidence type="ECO:0000256" key="4">
    <source>
        <dbReference type="ARBA" id="ARBA00023004"/>
    </source>
</evidence>
<keyword evidence="2" id="KW-0479">Metal-binding</keyword>
<evidence type="ECO:0000313" key="6">
    <source>
        <dbReference type="EMBL" id="WNQ08884.1"/>
    </source>
</evidence>
<keyword evidence="3" id="KW-0560">Oxidoreductase</keyword>
<dbReference type="PANTHER" id="PTHR43498">
    <property type="entry name" value="FERREDOXIN:COB-COM HETERODISULFIDE REDUCTASE SUBUNIT A"/>
    <property type="match status" value="1"/>
</dbReference>
<dbReference type="GO" id="GO:0016491">
    <property type="term" value="F:oxidoreductase activity"/>
    <property type="evidence" value="ECO:0007669"/>
    <property type="project" value="UniProtKB-KW"/>
</dbReference>
<evidence type="ECO:0000256" key="5">
    <source>
        <dbReference type="ARBA" id="ARBA00023014"/>
    </source>
</evidence>
<evidence type="ECO:0000256" key="1">
    <source>
        <dbReference type="ARBA" id="ARBA00022485"/>
    </source>
</evidence>
<name>A0AA96L9C4_9BACL</name>
<dbReference type="PANTHER" id="PTHR43498:SF1">
    <property type="entry name" value="COB--COM HETERODISULFIDE REDUCTASE IRON-SULFUR SUBUNIT A"/>
    <property type="match status" value="1"/>
</dbReference>
<keyword evidence="1" id="KW-0004">4Fe-4S</keyword>
<dbReference type="GO" id="GO:0051539">
    <property type="term" value="F:4 iron, 4 sulfur cluster binding"/>
    <property type="evidence" value="ECO:0007669"/>
    <property type="project" value="UniProtKB-KW"/>
</dbReference>
<sequence>MANRQGDIIIYGGTSAGIMAAVQAVRMGRKAIVIEPTNRIGGLSTGGLGDTDSGEKSVIGGLSREFYERLGRKYGQSEAVWLFEPKMALEVFHDYVREYAIEVVNGERLDRGSGKGVVKEGDRITSIRMESGLTFEGRMFIDASYEGDLMAGAGIRYTTGREPNSLYGERLNGIQTEQATKNQLPTGIDPYWTPGDPASGLLPHVNANAGGSDGDGDSKIQAYCYRMCLTDRPDNRVAVEKPEGYDEKEYELLFRSIEAGQTRFFKLAMLPNRKTDSNNDFGFSTDYIGRNYGYPEGDYAARERIGKEHEIYQKGLVWTIQNHPRVPEEIREYYRPWGLPRDEFLENGHWSPQLYIRESRRMLGVSVMTEKHVRHEEKVEAPIGMGSYAMDSHNVQRHLDANGYVTNEGDVQMLSVKPYSISYHTIVPKAEECANLLVPVCLSASHIAYGSIRMEPVFMVLGQSAATAAVQAIEAECSVQRVDLAKLTEQLLKDRQVLTQ</sequence>
<protein>
    <submittedName>
        <fullName evidence="6">FAD-dependent oxidoreductase</fullName>
    </submittedName>
</protein>
<keyword evidence="7" id="KW-1185">Reference proteome</keyword>
<keyword evidence="4" id="KW-0408">Iron</keyword>
<dbReference type="Proteomes" id="UP001305702">
    <property type="component" value="Chromosome"/>
</dbReference>
<dbReference type="GO" id="GO:0046872">
    <property type="term" value="F:metal ion binding"/>
    <property type="evidence" value="ECO:0007669"/>
    <property type="project" value="UniProtKB-KW"/>
</dbReference>
<dbReference type="SUPFAM" id="SSF51905">
    <property type="entry name" value="FAD/NAD(P)-binding domain"/>
    <property type="match status" value="1"/>
</dbReference>
<dbReference type="RefSeq" id="WP_315602651.1">
    <property type="nucleotide sequence ID" value="NZ_CP130318.1"/>
</dbReference>
<accession>A0AA96L9C4</accession>